<dbReference type="AlphaFoldDB" id="A0A372ZRI9"/>
<feature type="region of interest" description="Disordered" evidence="1">
    <location>
        <begin position="205"/>
        <end position="224"/>
    </location>
</feature>
<comment type="caution">
    <text evidence="2">The sequence shown here is derived from an EMBL/GenBank/DDBJ whole genome shotgun (WGS) entry which is preliminary data.</text>
</comment>
<evidence type="ECO:0000313" key="2">
    <source>
        <dbReference type="EMBL" id="RGD58020.1"/>
    </source>
</evidence>
<keyword evidence="3" id="KW-1185">Reference proteome</keyword>
<evidence type="ECO:0000256" key="1">
    <source>
        <dbReference type="SAM" id="MobiDB-lite"/>
    </source>
</evidence>
<evidence type="ECO:0000313" key="3">
    <source>
        <dbReference type="Proteomes" id="UP000263377"/>
    </source>
</evidence>
<protein>
    <submittedName>
        <fullName evidence="2">Uncharacterized protein</fullName>
    </submittedName>
</protein>
<organism evidence="2 3">
    <name type="scientific">Kitasatospora xanthocidica</name>
    <dbReference type="NCBI Taxonomy" id="83382"/>
    <lineage>
        <taxon>Bacteria</taxon>
        <taxon>Bacillati</taxon>
        <taxon>Actinomycetota</taxon>
        <taxon>Actinomycetes</taxon>
        <taxon>Kitasatosporales</taxon>
        <taxon>Streptomycetaceae</taxon>
        <taxon>Kitasatospora</taxon>
    </lineage>
</organism>
<dbReference type="Proteomes" id="UP000263377">
    <property type="component" value="Unassembled WGS sequence"/>
</dbReference>
<proteinExistence type="predicted"/>
<gene>
    <name evidence="2" type="ORF">DR950_09670</name>
</gene>
<sequence>MRPLAGGLAVAAVVGGGLWAWQPWRSLEIAQSACWSALSRDDLKPLAGRYGKVYETVPRARIQTPTAPDEPGIRSTDCRVVWNPDDGSGGFLLEAQVAPAWDGVDADRARDTGQHHAVVDLDFGPGAVGLAGGDPDHPVRLYVRCDFQVPTADKPDRKAPPYVRVEVGGEPVDGVSPAKARQAYADAALKIARVAAAEYQCTNQVQLPSAAPAVPELPKEKADG</sequence>
<dbReference type="EMBL" id="QVIG01000001">
    <property type="protein sequence ID" value="RGD58020.1"/>
    <property type="molecule type" value="Genomic_DNA"/>
</dbReference>
<name>A0A372ZRI9_9ACTN</name>
<reference evidence="2 3" key="1">
    <citation type="submission" date="2018-08" db="EMBL/GenBank/DDBJ databases">
        <title>Diversity &amp; Physiological Properties of Lignin-Decomposing Actinobacteria from Soil.</title>
        <authorList>
            <person name="Roh S.G."/>
            <person name="Kim S.B."/>
        </authorList>
    </citation>
    <scope>NUCLEOTIDE SEQUENCE [LARGE SCALE GENOMIC DNA]</scope>
    <source>
        <strain evidence="2 3">MMS17-GH009</strain>
    </source>
</reference>
<accession>A0A372ZRI9</accession>